<feature type="region of interest" description="Disordered" evidence="2">
    <location>
        <begin position="107"/>
        <end position="126"/>
    </location>
</feature>
<dbReference type="InterPro" id="IPR019216">
    <property type="entry name" value="DUF2116_treble_clef"/>
</dbReference>
<protein>
    <submittedName>
        <fullName evidence="3">Uncharacterized protein</fullName>
    </submittedName>
</protein>
<name>A0A8S5SE62_9CAUD</name>
<sequence>MSNNPAVKNNTAKHAWDKKAYDIMRFRVSKSSRDLIVSAAASSGETVNAFISNAVMSRLGLTEWPNSHPSVHRSDPTPASACVVCGNPLPEGKARYCSEECKKKARAAQAREARRKRLSQSHSPED</sequence>
<dbReference type="EMBL" id="BK032578">
    <property type="protein sequence ID" value="DAF49261.1"/>
    <property type="molecule type" value="Genomic_DNA"/>
</dbReference>
<organism evidence="3">
    <name type="scientific">Caudovirales sp. ctrNG92</name>
    <dbReference type="NCBI Taxonomy" id="2827638"/>
    <lineage>
        <taxon>Viruses</taxon>
        <taxon>Duplodnaviria</taxon>
        <taxon>Heunggongvirae</taxon>
        <taxon>Uroviricota</taxon>
        <taxon>Caudoviricetes</taxon>
    </lineage>
</organism>
<keyword evidence="1" id="KW-1277">Toxin-antitoxin system</keyword>
<evidence type="ECO:0000256" key="1">
    <source>
        <dbReference type="ARBA" id="ARBA00022649"/>
    </source>
</evidence>
<reference evidence="3" key="1">
    <citation type="journal article" date="2021" name="Proc. Natl. Acad. Sci. U.S.A.">
        <title>A Catalog of Tens of Thousands of Viruses from Human Metagenomes Reveals Hidden Associations with Chronic Diseases.</title>
        <authorList>
            <person name="Tisza M.J."/>
            <person name="Buck C.B."/>
        </authorList>
    </citation>
    <scope>NUCLEOTIDE SEQUENCE</scope>
    <source>
        <strain evidence="3">CtrNG92</strain>
    </source>
</reference>
<evidence type="ECO:0000313" key="3">
    <source>
        <dbReference type="EMBL" id="DAF49261.1"/>
    </source>
</evidence>
<dbReference type="Pfam" id="PF08681">
    <property type="entry name" value="TacA1"/>
    <property type="match status" value="1"/>
</dbReference>
<dbReference type="Pfam" id="PF09889">
    <property type="entry name" value="DUF2116"/>
    <property type="match status" value="1"/>
</dbReference>
<evidence type="ECO:0000256" key="2">
    <source>
        <dbReference type="SAM" id="MobiDB-lite"/>
    </source>
</evidence>
<dbReference type="InterPro" id="IPR014795">
    <property type="entry name" value="TacA_1-like"/>
</dbReference>
<proteinExistence type="predicted"/>
<accession>A0A8S5SE62</accession>